<dbReference type="EMBL" id="UYRU01099028">
    <property type="protein sequence ID" value="VDN40570.1"/>
    <property type="molecule type" value="Genomic_DNA"/>
</dbReference>
<keyword evidence="2" id="KW-1185">Reference proteome</keyword>
<evidence type="ECO:0000313" key="2">
    <source>
        <dbReference type="Proteomes" id="UP000281553"/>
    </source>
</evidence>
<dbReference type="GO" id="GO:0000122">
    <property type="term" value="P:negative regulation of transcription by RNA polymerase II"/>
    <property type="evidence" value="ECO:0007669"/>
    <property type="project" value="TreeGrafter"/>
</dbReference>
<gene>
    <name evidence="1" type="ORF">DILT_LOCUS18287</name>
</gene>
<name>A0A3P7NJR3_DIBLA</name>
<dbReference type="Gene3D" id="2.30.30.490">
    <property type="match status" value="1"/>
</dbReference>
<dbReference type="Proteomes" id="UP000281553">
    <property type="component" value="Unassembled WGS sequence"/>
</dbReference>
<reference evidence="1 2" key="1">
    <citation type="submission" date="2018-11" db="EMBL/GenBank/DDBJ databases">
        <authorList>
            <consortium name="Pathogen Informatics"/>
        </authorList>
    </citation>
    <scope>NUCLEOTIDE SEQUENCE [LARGE SCALE GENOMIC DNA]</scope>
</reference>
<dbReference type="OrthoDB" id="2193595at2759"/>
<sequence length="139" mass="15599">ASPDANGSGGGSNANSLTDIQRHQIKHRELFLSHQVECLPATHIRGEAWYLCLLEVDLSFCVLGLVGKCSVTLYNEVEPLTSYVQREDAFYYRLIYDPSTKRLQEDRGSMRIGSDFQSEIQPLLKKGRPLSLPSPYPPT</sequence>
<dbReference type="PANTHER" id="PTHR10865:SF29">
    <property type="entry name" value="METASTASIS ASSOCIATED 1-LIKE, ISOFORM D"/>
    <property type="match status" value="1"/>
</dbReference>
<accession>A0A3P7NJR3</accession>
<dbReference type="PANTHER" id="PTHR10865">
    <property type="entry name" value="METASTASIS-ASSOCIATED PROTEIN AND MESODERM INDUCTION EARLY RESPONSE PROTEIN"/>
    <property type="match status" value="1"/>
</dbReference>
<protein>
    <recommendedName>
        <fullName evidence="3">BAH domain-containing protein</fullName>
    </recommendedName>
</protein>
<dbReference type="InterPro" id="IPR043151">
    <property type="entry name" value="BAH_sf"/>
</dbReference>
<dbReference type="GO" id="GO:0003714">
    <property type="term" value="F:transcription corepressor activity"/>
    <property type="evidence" value="ECO:0007669"/>
    <property type="project" value="TreeGrafter"/>
</dbReference>
<evidence type="ECO:0008006" key="3">
    <source>
        <dbReference type="Google" id="ProtNLM"/>
    </source>
</evidence>
<dbReference type="GO" id="GO:0042826">
    <property type="term" value="F:histone deacetylase binding"/>
    <property type="evidence" value="ECO:0007669"/>
    <property type="project" value="TreeGrafter"/>
</dbReference>
<proteinExistence type="predicted"/>
<feature type="non-terminal residue" evidence="1">
    <location>
        <position position="1"/>
    </location>
</feature>
<dbReference type="AlphaFoldDB" id="A0A3P7NJR3"/>
<dbReference type="InterPro" id="IPR040138">
    <property type="entry name" value="MIER/MTA"/>
</dbReference>
<dbReference type="GO" id="GO:0016581">
    <property type="term" value="C:NuRD complex"/>
    <property type="evidence" value="ECO:0007669"/>
    <property type="project" value="TreeGrafter"/>
</dbReference>
<dbReference type="GO" id="GO:0003713">
    <property type="term" value="F:transcription coactivator activity"/>
    <property type="evidence" value="ECO:0007669"/>
    <property type="project" value="TreeGrafter"/>
</dbReference>
<organism evidence="1 2">
    <name type="scientific">Dibothriocephalus latus</name>
    <name type="common">Fish tapeworm</name>
    <name type="synonym">Diphyllobothrium latum</name>
    <dbReference type="NCBI Taxonomy" id="60516"/>
    <lineage>
        <taxon>Eukaryota</taxon>
        <taxon>Metazoa</taxon>
        <taxon>Spiralia</taxon>
        <taxon>Lophotrochozoa</taxon>
        <taxon>Platyhelminthes</taxon>
        <taxon>Cestoda</taxon>
        <taxon>Eucestoda</taxon>
        <taxon>Diphyllobothriidea</taxon>
        <taxon>Diphyllobothriidae</taxon>
        <taxon>Dibothriocephalus</taxon>
    </lineage>
</organism>
<evidence type="ECO:0000313" key="1">
    <source>
        <dbReference type="EMBL" id="VDN40570.1"/>
    </source>
</evidence>